<evidence type="ECO:0000256" key="1">
    <source>
        <dbReference type="SAM" id="SignalP"/>
    </source>
</evidence>
<organism evidence="2 3">
    <name type="scientific">Aspergillus taichungensis</name>
    <dbReference type="NCBI Taxonomy" id="482145"/>
    <lineage>
        <taxon>Eukaryota</taxon>
        <taxon>Fungi</taxon>
        <taxon>Dikarya</taxon>
        <taxon>Ascomycota</taxon>
        <taxon>Pezizomycotina</taxon>
        <taxon>Eurotiomycetes</taxon>
        <taxon>Eurotiomycetidae</taxon>
        <taxon>Eurotiales</taxon>
        <taxon>Aspergillaceae</taxon>
        <taxon>Aspergillus</taxon>
        <taxon>Aspergillus subgen. Circumdati</taxon>
    </lineage>
</organism>
<dbReference type="Proteomes" id="UP000235023">
    <property type="component" value="Unassembled WGS sequence"/>
</dbReference>
<dbReference type="EMBL" id="KZ559536">
    <property type="protein sequence ID" value="PLN81518.1"/>
    <property type="molecule type" value="Genomic_DNA"/>
</dbReference>
<feature type="signal peptide" evidence="1">
    <location>
        <begin position="1"/>
        <end position="27"/>
    </location>
</feature>
<name>A0A2J5HW83_9EURO</name>
<dbReference type="OrthoDB" id="4459037at2759"/>
<protein>
    <submittedName>
        <fullName evidence="2">Uncharacterized protein</fullName>
    </submittedName>
</protein>
<proteinExistence type="predicted"/>
<accession>A0A2J5HW83</accession>
<evidence type="ECO:0000313" key="2">
    <source>
        <dbReference type="EMBL" id="PLN81518.1"/>
    </source>
</evidence>
<reference evidence="3" key="1">
    <citation type="submission" date="2017-12" db="EMBL/GenBank/DDBJ databases">
        <authorList>
            <consortium name="DOE Joint Genome Institute"/>
            <person name="Mondo S.J."/>
            <person name="Kjaerbolling I."/>
            <person name="Vesth T.C."/>
            <person name="Frisvad J.C."/>
            <person name="Nybo J.L."/>
            <person name="Theobald S."/>
            <person name="Kuo A."/>
            <person name="Bowyer P."/>
            <person name="Matsuda Y."/>
            <person name="Lyhne E.K."/>
            <person name="Kogle M.E."/>
            <person name="Clum A."/>
            <person name="Lipzen A."/>
            <person name="Salamov A."/>
            <person name="Ngan C.Y."/>
            <person name="Daum C."/>
            <person name="Chiniquy J."/>
            <person name="Barry K."/>
            <person name="LaButti K."/>
            <person name="Haridas S."/>
            <person name="Simmons B.A."/>
            <person name="Magnuson J.K."/>
            <person name="Mortensen U.H."/>
            <person name="Larsen T.O."/>
            <person name="Grigoriev I.V."/>
            <person name="Baker S.E."/>
            <person name="Andersen M.R."/>
            <person name="Nordberg H.P."/>
            <person name="Cantor M.N."/>
            <person name="Hua S.X."/>
        </authorList>
    </citation>
    <scope>NUCLEOTIDE SEQUENCE [LARGE SCALE GENOMIC DNA]</scope>
    <source>
        <strain evidence="3">IBT 19404</strain>
    </source>
</reference>
<evidence type="ECO:0000313" key="3">
    <source>
        <dbReference type="Proteomes" id="UP000235023"/>
    </source>
</evidence>
<keyword evidence="1" id="KW-0732">Signal</keyword>
<dbReference type="AlphaFoldDB" id="A0A2J5HW83"/>
<sequence>MTRATKAVSRLCVCIVAFLALSPLSETRPIASIARDGSRSLDARSPDPRMIPGTDDLLGSIFTKAGLDGLARLNKLNKWKQKNNDPIVIDGSNVTQPIVTSHDDNKSAYMQTTPKEEHSDMPDPSKQPVQFLGAIVDTLSHELGEALHSSDEVTL</sequence>
<keyword evidence="3" id="KW-1185">Reference proteome</keyword>
<gene>
    <name evidence="2" type="ORF">BDW42DRAFT_168902</name>
</gene>
<feature type="chain" id="PRO_5014476131" evidence="1">
    <location>
        <begin position="28"/>
        <end position="155"/>
    </location>
</feature>